<proteinExistence type="inferred from homology"/>
<organism evidence="4 5">
    <name type="scientific">Didymodactylos carnosus</name>
    <dbReference type="NCBI Taxonomy" id="1234261"/>
    <lineage>
        <taxon>Eukaryota</taxon>
        <taxon>Metazoa</taxon>
        <taxon>Spiralia</taxon>
        <taxon>Gnathifera</taxon>
        <taxon>Rotifera</taxon>
        <taxon>Eurotatoria</taxon>
        <taxon>Bdelloidea</taxon>
        <taxon>Philodinida</taxon>
        <taxon>Philodinidae</taxon>
        <taxon>Didymodactylos</taxon>
    </lineage>
</organism>
<dbReference type="EMBL" id="CAJNOK010004112">
    <property type="protein sequence ID" value="CAF0926283.1"/>
    <property type="molecule type" value="Genomic_DNA"/>
</dbReference>
<evidence type="ECO:0000256" key="2">
    <source>
        <dbReference type="SAM" id="MobiDB-lite"/>
    </source>
</evidence>
<comment type="similarity">
    <text evidence="1">Belongs to the NDRG family.</text>
</comment>
<name>A0A8S2HZR9_9BILA</name>
<evidence type="ECO:0000313" key="3">
    <source>
        <dbReference type="EMBL" id="CAF0926283.1"/>
    </source>
</evidence>
<dbReference type="AlphaFoldDB" id="A0A8S2HZR9"/>
<dbReference type="InterPro" id="IPR004142">
    <property type="entry name" value="NDRG"/>
</dbReference>
<dbReference type="PANTHER" id="PTHR11034">
    <property type="entry name" value="N-MYC DOWNSTREAM REGULATED"/>
    <property type="match status" value="1"/>
</dbReference>
<accession>A0A8S2HZR9</accession>
<dbReference type="Proteomes" id="UP000677228">
    <property type="component" value="Unassembled WGS sequence"/>
</dbReference>
<dbReference type="EMBL" id="CAJOBA010004115">
    <property type="protein sequence ID" value="CAF3703309.1"/>
    <property type="molecule type" value="Genomic_DNA"/>
</dbReference>
<dbReference type="InterPro" id="IPR029058">
    <property type="entry name" value="AB_hydrolase_fold"/>
</dbReference>
<sequence>MSTESASINQEDNVFQDSGLSDELLTNIETINIPTHYGVVQVNKQGAANRTVIVTYHDIAYNSATQFHQFFSFTEMAPITQSFTIYHINALGQEDQAKPLSSNQPYPTMEQLAETVQDVFTHLNIKSAIGFGVGAGANVLARFARPAKDVMNENWSESLKNFLISYHLGNETQSTHLGLVQSVRRHLEEDVNPRNVMKYVNSYFKRTSITMEQPSDANKNSVPSKTLKCSVINVTGFSSPHKNDVFFTNDKCDPSKSSLVEFADCGGFVLEEQPAKMAEAFRLFLQGLGTLSHLSIPRYSTADRLAEQTIDFKKKYGSHKAAPRRLSAPYSSHEYTPRRPSQMYEHSLHSINDYDEKNEIL</sequence>
<dbReference type="Gene3D" id="3.40.50.1820">
    <property type="entry name" value="alpha/beta hydrolase"/>
    <property type="match status" value="2"/>
</dbReference>
<feature type="region of interest" description="Disordered" evidence="2">
    <location>
        <begin position="323"/>
        <end position="349"/>
    </location>
</feature>
<reference evidence="4" key="1">
    <citation type="submission" date="2021-02" db="EMBL/GenBank/DDBJ databases">
        <authorList>
            <person name="Nowell W R."/>
        </authorList>
    </citation>
    <scope>NUCLEOTIDE SEQUENCE</scope>
</reference>
<comment type="caution">
    <text evidence="4">The sequence shown here is derived from an EMBL/GenBank/DDBJ whole genome shotgun (WGS) entry which is preliminary data.</text>
</comment>
<dbReference type="SUPFAM" id="SSF53474">
    <property type="entry name" value="alpha/beta-Hydrolases"/>
    <property type="match status" value="1"/>
</dbReference>
<dbReference type="Pfam" id="PF03096">
    <property type="entry name" value="Ndr"/>
    <property type="match status" value="2"/>
</dbReference>
<gene>
    <name evidence="3" type="ORF">OVA965_LOCUS10899</name>
    <name evidence="4" type="ORF">TMI583_LOCUS10895</name>
</gene>
<evidence type="ECO:0000256" key="1">
    <source>
        <dbReference type="ARBA" id="ARBA00005598"/>
    </source>
</evidence>
<dbReference type="Proteomes" id="UP000682733">
    <property type="component" value="Unassembled WGS sequence"/>
</dbReference>
<evidence type="ECO:0000313" key="5">
    <source>
        <dbReference type="Proteomes" id="UP000682733"/>
    </source>
</evidence>
<evidence type="ECO:0000313" key="4">
    <source>
        <dbReference type="EMBL" id="CAF3703309.1"/>
    </source>
</evidence>
<protein>
    <submittedName>
        <fullName evidence="4">Uncharacterized protein</fullName>
    </submittedName>
</protein>